<name>A0A6P6ETB7_OCTDE</name>
<dbReference type="GO" id="GO:0009897">
    <property type="term" value="C:external side of plasma membrane"/>
    <property type="evidence" value="ECO:0007669"/>
    <property type="project" value="Ensembl"/>
</dbReference>
<evidence type="ECO:0000256" key="14">
    <source>
        <dbReference type="ARBA" id="ARBA00025938"/>
    </source>
</evidence>
<dbReference type="InterPro" id="IPR015486">
    <property type="entry name" value="IL-2_rcpt_alpha"/>
</dbReference>
<evidence type="ECO:0000256" key="4">
    <source>
        <dbReference type="ARBA" id="ARBA00022659"/>
    </source>
</evidence>
<evidence type="ECO:0000313" key="20">
    <source>
        <dbReference type="Proteomes" id="UP000515203"/>
    </source>
</evidence>
<dbReference type="GO" id="GO:0019976">
    <property type="term" value="F:interleukin-2 binding"/>
    <property type="evidence" value="ECO:0007669"/>
    <property type="project" value="Ensembl"/>
</dbReference>
<dbReference type="InterPro" id="IPR035976">
    <property type="entry name" value="Sushi/SCR/CCP_sf"/>
</dbReference>
<dbReference type="GO" id="GO:0050728">
    <property type="term" value="P:negative regulation of inflammatory response"/>
    <property type="evidence" value="ECO:0007669"/>
    <property type="project" value="Ensembl"/>
</dbReference>
<keyword evidence="13" id="KW-0325">Glycoprotein</keyword>
<dbReference type="GeneID" id="101560351"/>
<feature type="domain" description="Sushi" evidence="19">
    <location>
        <begin position="22"/>
        <end position="81"/>
    </location>
</feature>
<dbReference type="GO" id="GO:2000561">
    <property type="term" value="P:regulation of CD4-positive, alpha-beta T cell proliferation"/>
    <property type="evidence" value="ECO:0007669"/>
    <property type="project" value="Ensembl"/>
</dbReference>
<dbReference type="GO" id="GO:0004911">
    <property type="term" value="F:interleukin-2 receptor activity"/>
    <property type="evidence" value="ECO:0007669"/>
    <property type="project" value="Ensembl"/>
</dbReference>
<dbReference type="PROSITE" id="PS50923">
    <property type="entry name" value="SUSHI"/>
    <property type="match status" value="2"/>
</dbReference>
<dbReference type="GO" id="GO:0002664">
    <property type="term" value="P:regulation of T cell tolerance induction"/>
    <property type="evidence" value="ECO:0007669"/>
    <property type="project" value="Ensembl"/>
</dbReference>
<evidence type="ECO:0000256" key="12">
    <source>
        <dbReference type="ARBA" id="ARBA00023170"/>
    </source>
</evidence>
<evidence type="ECO:0000259" key="19">
    <source>
        <dbReference type="PROSITE" id="PS50923"/>
    </source>
</evidence>
<keyword evidence="8" id="KW-0391">Immunity</keyword>
<dbReference type="GO" id="GO:0007219">
    <property type="term" value="P:Notch signaling pathway"/>
    <property type="evidence" value="ECO:0007669"/>
    <property type="project" value="Ensembl"/>
</dbReference>
<evidence type="ECO:0000313" key="21">
    <source>
        <dbReference type="RefSeq" id="XP_023575559.1"/>
    </source>
</evidence>
<dbReference type="InParanoid" id="A0A6P6ETB7"/>
<dbReference type="RefSeq" id="XP_023575559.1">
    <property type="nucleotide sequence ID" value="XM_023719791.1"/>
</dbReference>
<gene>
    <name evidence="21" type="primary">Il2ra</name>
</gene>
<evidence type="ECO:0000256" key="10">
    <source>
        <dbReference type="ARBA" id="ARBA00023136"/>
    </source>
</evidence>
<feature type="domain" description="Sushi" evidence="19">
    <location>
        <begin position="120"/>
        <end position="183"/>
    </location>
</feature>
<keyword evidence="4 15" id="KW-0768">Sushi</keyword>
<evidence type="ECO:0000256" key="17">
    <source>
        <dbReference type="SAM" id="Phobius"/>
    </source>
</evidence>
<keyword evidence="7" id="KW-0677">Repeat</keyword>
<comment type="subunit">
    <text evidence="14">Non-covalent dimer of an alpha and a beta subunit. IL2R exists in 3 different forms: a high affinity dimer, an intermediate affinity monomer (beta subunit), and a low affinity monomer (alpha subunit). The high and intermediate affinity forms also associate with a gamma subunit.</text>
</comment>
<dbReference type="CTD" id="3559"/>
<dbReference type="Gene3D" id="2.10.70.10">
    <property type="entry name" value="Complement Module, domain 1"/>
    <property type="match status" value="1"/>
</dbReference>
<sequence length="269" mass="30524">MEPRLLTWGLLTFIMVPGHLTEDCDQDPPVINYATYKALTYKNGTMVYCNCKKNFRRIKNGAIYLMCSGNSSWTNKCQCVSTSPRSIRESVTPQPEEHKGKNTTAMQSQTQPVDMVNLPDDCLEPPPWKHEAENRTYHFKVGQTVHYQCIQGYQAIQRGPAISICKMTCGEARWTRPRLTCIAESQLHLFAGQEDPLASTDALPESETSCPTTTTEFPEEMETATTMETPIFPSEYHVAVAGCVFLLVSILFLSGLTWQWRWKKNRRAI</sequence>
<keyword evidence="11 15" id="KW-1015">Disulfide bond</keyword>
<evidence type="ECO:0000256" key="6">
    <source>
        <dbReference type="ARBA" id="ARBA00022729"/>
    </source>
</evidence>
<evidence type="ECO:0000256" key="15">
    <source>
        <dbReference type="PROSITE-ProRule" id="PRU00302"/>
    </source>
</evidence>
<feature type="signal peptide" evidence="18">
    <location>
        <begin position="1"/>
        <end position="21"/>
    </location>
</feature>
<feature type="disulfide bond" evidence="15">
    <location>
        <begin position="122"/>
        <end position="165"/>
    </location>
</feature>
<evidence type="ECO:0000256" key="8">
    <source>
        <dbReference type="ARBA" id="ARBA00022859"/>
    </source>
</evidence>
<dbReference type="SMART" id="SM00032">
    <property type="entry name" value="CCP"/>
    <property type="match status" value="2"/>
</dbReference>
<evidence type="ECO:0000256" key="9">
    <source>
        <dbReference type="ARBA" id="ARBA00022989"/>
    </source>
</evidence>
<dbReference type="PANTHER" id="PTHR10573">
    <property type="entry name" value="INTERLEUKIN-2 RECEPTOR ALPHA CHAIN"/>
    <property type="match status" value="1"/>
</dbReference>
<comment type="caution">
    <text evidence="15">Lacks conserved residue(s) required for the propagation of feature annotation.</text>
</comment>
<dbReference type="GO" id="GO:0046013">
    <property type="term" value="P:regulation of T cell homeostatic proliferation"/>
    <property type="evidence" value="ECO:0007669"/>
    <property type="project" value="Ensembl"/>
</dbReference>
<evidence type="ECO:0000256" key="1">
    <source>
        <dbReference type="ARBA" id="ARBA00002381"/>
    </source>
</evidence>
<dbReference type="OMA" id="TILNCEC"/>
<keyword evidence="9 17" id="KW-1133">Transmembrane helix</keyword>
<dbReference type="PANTHER" id="PTHR10573:SF0">
    <property type="entry name" value="INTERLEUKIN-2 RECEPTOR SUBUNIT ALPHA"/>
    <property type="match status" value="1"/>
</dbReference>
<dbReference type="GO" id="GO:0050798">
    <property type="term" value="P:activated T cell proliferation"/>
    <property type="evidence" value="ECO:0007669"/>
    <property type="project" value="Ensembl"/>
</dbReference>
<dbReference type="GO" id="GO:0042130">
    <property type="term" value="P:negative regulation of T cell proliferation"/>
    <property type="evidence" value="ECO:0007669"/>
    <property type="project" value="Ensembl"/>
</dbReference>
<evidence type="ECO:0000256" key="11">
    <source>
        <dbReference type="ARBA" id="ARBA00023157"/>
    </source>
</evidence>
<evidence type="ECO:0000256" key="13">
    <source>
        <dbReference type="ARBA" id="ARBA00023180"/>
    </source>
</evidence>
<comment type="function">
    <text evidence="1">Receptor for interleukin-2. The receptor is involved in the regulation of immune tolerance by controlling regulatory T cells (TREGs) activity. TREGs suppress the activation and expansion of autoreactive T-cells.</text>
</comment>
<keyword evidence="10 17" id="KW-0472">Membrane</keyword>
<evidence type="ECO:0000256" key="16">
    <source>
        <dbReference type="SAM" id="MobiDB-lite"/>
    </source>
</evidence>
<evidence type="ECO:0000256" key="3">
    <source>
        <dbReference type="ARBA" id="ARBA00013445"/>
    </source>
</evidence>
<evidence type="ECO:0000256" key="18">
    <source>
        <dbReference type="SAM" id="SignalP"/>
    </source>
</evidence>
<evidence type="ECO:0000256" key="2">
    <source>
        <dbReference type="ARBA" id="ARBA00004479"/>
    </source>
</evidence>
<dbReference type="GO" id="GO:0006924">
    <property type="term" value="P:activation-induced cell death of T cells"/>
    <property type="evidence" value="ECO:0007669"/>
    <property type="project" value="Ensembl"/>
</dbReference>
<evidence type="ECO:0000256" key="5">
    <source>
        <dbReference type="ARBA" id="ARBA00022692"/>
    </source>
</evidence>
<keyword evidence="12 21" id="KW-0675">Receptor</keyword>
<dbReference type="GO" id="GO:0006954">
    <property type="term" value="P:inflammatory response"/>
    <property type="evidence" value="ECO:0007669"/>
    <property type="project" value="TreeGrafter"/>
</dbReference>
<keyword evidence="6 18" id="KW-0732">Signal</keyword>
<dbReference type="InterPro" id="IPR000436">
    <property type="entry name" value="Sushi_SCR_CCP_dom"/>
</dbReference>
<dbReference type="CDD" id="cd00033">
    <property type="entry name" value="CCP"/>
    <property type="match status" value="1"/>
</dbReference>
<keyword evidence="5 17" id="KW-0812">Transmembrane</keyword>
<feature type="region of interest" description="Disordered" evidence="16">
    <location>
        <begin position="88"/>
        <end position="110"/>
    </location>
</feature>
<accession>A0A6P6ETB7</accession>
<protein>
    <recommendedName>
        <fullName evidence="3">Interleukin-2 receptor subunit alpha</fullName>
    </recommendedName>
</protein>
<dbReference type="OrthoDB" id="9833060at2759"/>
<reference evidence="21" key="1">
    <citation type="submission" date="2025-08" db="UniProtKB">
        <authorList>
            <consortium name="RefSeq"/>
        </authorList>
    </citation>
    <scope>IDENTIFICATION</scope>
</reference>
<feature type="chain" id="PRO_5028020983" description="Interleukin-2 receptor subunit alpha" evidence="18">
    <location>
        <begin position="22"/>
        <end position="269"/>
    </location>
</feature>
<dbReference type="FunCoup" id="A0A6P6ETB7">
    <property type="interactions" value="861"/>
</dbReference>
<feature type="transmembrane region" description="Helical" evidence="17">
    <location>
        <begin position="236"/>
        <end position="258"/>
    </location>
</feature>
<dbReference type="Gene3D" id="2.20.28.230">
    <property type="match status" value="2"/>
</dbReference>
<dbReference type="Proteomes" id="UP000515203">
    <property type="component" value="Unplaced"/>
</dbReference>
<organism evidence="20 21">
    <name type="scientific">Octodon degus</name>
    <name type="common">Degu</name>
    <name type="synonym">Sciurus degus</name>
    <dbReference type="NCBI Taxonomy" id="10160"/>
    <lineage>
        <taxon>Eukaryota</taxon>
        <taxon>Metazoa</taxon>
        <taxon>Chordata</taxon>
        <taxon>Craniata</taxon>
        <taxon>Vertebrata</taxon>
        <taxon>Euteleostomi</taxon>
        <taxon>Mammalia</taxon>
        <taxon>Eutheria</taxon>
        <taxon>Euarchontoglires</taxon>
        <taxon>Glires</taxon>
        <taxon>Rodentia</taxon>
        <taxon>Hystricomorpha</taxon>
        <taxon>Octodontidae</taxon>
        <taxon>Octodon</taxon>
    </lineage>
</organism>
<feature type="disulfide bond" evidence="15">
    <location>
        <begin position="24"/>
        <end position="67"/>
    </location>
</feature>
<comment type="subcellular location">
    <subcellularLocation>
        <location evidence="2">Membrane</location>
        <topology evidence="2">Single-pass type I membrane protein</topology>
    </subcellularLocation>
</comment>
<dbReference type="AlphaFoldDB" id="A0A6P6ETB7"/>
<keyword evidence="20" id="KW-1185">Reference proteome</keyword>
<dbReference type="SUPFAM" id="SSF57535">
    <property type="entry name" value="Complement control module/SCR domain"/>
    <property type="match status" value="2"/>
</dbReference>
<proteinExistence type="predicted"/>
<dbReference type="Pfam" id="PF00084">
    <property type="entry name" value="Sushi"/>
    <property type="match status" value="1"/>
</dbReference>
<evidence type="ECO:0000256" key="7">
    <source>
        <dbReference type="ARBA" id="ARBA00022737"/>
    </source>
</evidence>
<dbReference type="GO" id="GO:0042104">
    <property type="term" value="P:positive regulation of activated T cell proliferation"/>
    <property type="evidence" value="ECO:0007669"/>
    <property type="project" value="Ensembl"/>
</dbReference>